<dbReference type="GO" id="GO:0051020">
    <property type="term" value="F:GTPase binding"/>
    <property type="evidence" value="ECO:0007669"/>
    <property type="project" value="TreeGrafter"/>
</dbReference>
<dbReference type="AlphaFoldDB" id="A0A670JHY5"/>
<dbReference type="InterPro" id="IPR002710">
    <property type="entry name" value="Dilute_dom"/>
</dbReference>
<dbReference type="SMART" id="SM01132">
    <property type="entry name" value="DIL"/>
    <property type="match status" value="1"/>
</dbReference>
<reference evidence="2" key="3">
    <citation type="submission" date="2025-09" db="UniProtKB">
        <authorList>
            <consortium name="Ensembl"/>
        </authorList>
    </citation>
    <scope>IDENTIFICATION</scope>
</reference>
<dbReference type="Ensembl" id="ENSPMRT00000024111.1">
    <property type="protein sequence ID" value="ENSPMRP00000022687.1"/>
    <property type="gene ID" value="ENSPMRG00000014725.1"/>
</dbReference>
<dbReference type="GeneTree" id="ENSGT00940000159293"/>
<accession>A0A670JHY5</accession>
<dbReference type="OMA" id="MARWHSG"/>
<dbReference type="GO" id="GO:0001755">
    <property type="term" value="P:neural crest cell migration"/>
    <property type="evidence" value="ECO:0007669"/>
    <property type="project" value="TreeGrafter"/>
</dbReference>
<dbReference type="GO" id="GO:0005874">
    <property type="term" value="C:microtubule"/>
    <property type="evidence" value="ECO:0007669"/>
    <property type="project" value="TreeGrafter"/>
</dbReference>
<feature type="domain" description="Dilute" evidence="1">
    <location>
        <begin position="14"/>
        <end position="225"/>
    </location>
</feature>
<evidence type="ECO:0000313" key="2">
    <source>
        <dbReference type="Ensembl" id="ENSPMRP00000022687.1"/>
    </source>
</evidence>
<dbReference type="Pfam" id="PF01843">
    <property type="entry name" value="DIL"/>
    <property type="match status" value="1"/>
</dbReference>
<organism evidence="2 3">
    <name type="scientific">Podarcis muralis</name>
    <name type="common">Wall lizard</name>
    <name type="synonym">Lacerta muralis</name>
    <dbReference type="NCBI Taxonomy" id="64176"/>
    <lineage>
        <taxon>Eukaryota</taxon>
        <taxon>Metazoa</taxon>
        <taxon>Chordata</taxon>
        <taxon>Craniata</taxon>
        <taxon>Vertebrata</taxon>
        <taxon>Euteleostomi</taxon>
        <taxon>Lepidosauria</taxon>
        <taxon>Squamata</taxon>
        <taxon>Bifurcata</taxon>
        <taxon>Unidentata</taxon>
        <taxon>Episquamata</taxon>
        <taxon>Laterata</taxon>
        <taxon>Lacertibaenia</taxon>
        <taxon>Lacertidae</taxon>
        <taxon>Podarcis</taxon>
    </lineage>
</organism>
<sequence length="307" mass="34861">MLPQRYAGPKWVTRPLLRTFGVRSSELSHPFSLPIPVQSLYVSLPPLLDCNPFQSEGREGWLSSPPLPEEIRKVVSSYQASLDLLRQYEVHLEISSQMFAYLFFFSNTLLFNQLMEKGSSLGCFHWSKGVRVRATLRLLLEWAQRVGFGQLADEFFGKLSSVASLLAMPNSQLAQMTWPVLRAEFPALNPAQLHHILTQYQASSDMGCVPAWQPSKEDMRDSVNGGITEGENDILESFDSHPPIMLPSGGFKVDLEAEHLDDNIYQHFLYIRHFLWSLRSKSPHPSDSPEAETPKVKLFCLSRILRV</sequence>
<protein>
    <recommendedName>
        <fullName evidence="1">Dilute domain-containing protein</fullName>
    </recommendedName>
</protein>
<reference evidence="2 3" key="1">
    <citation type="journal article" date="2019" name="Proc. Natl. Acad. Sci. U.S.A.">
        <title>Regulatory changes in pterin and carotenoid genes underlie balanced color polymorphisms in the wall lizard.</title>
        <authorList>
            <person name="Andrade P."/>
            <person name="Pinho C."/>
            <person name="Perez I de Lanuza G."/>
            <person name="Afonso S."/>
            <person name="Brejcha J."/>
            <person name="Rubin C.J."/>
            <person name="Wallerman O."/>
            <person name="Pereira P."/>
            <person name="Sabatino S.J."/>
            <person name="Bellati A."/>
            <person name="Pellitteri-Rosa D."/>
            <person name="Bosakova Z."/>
            <person name="Bunikis I."/>
            <person name="Carretero M.A."/>
            <person name="Feiner N."/>
            <person name="Marsik P."/>
            <person name="Pauperio F."/>
            <person name="Salvi D."/>
            <person name="Soler L."/>
            <person name="While G.M."/>
            <person name="Uller T."/>
            <person name="Font E."/>
            <person name="Andersson L."/>
            <person name="Carneiro M."/>
        </authorList>
    </citation>
    <scope>NUCLEOTIDE SEQUENCE</scope>
</reference>
<dbReference type="PROSITE" id="PS51126">
    <property type="entry name" value="DILUTE"/>
    <property type="match status" value="1"/>
</dbReference>
<dbReference type="PANTHER" id="PTHR16027:SF3">
    <property type="entry name" value="RAS-ASSOCIATING AND DILUTE DOMAIN-CONTAINING PROTEIN"/>
    <property type="match status" value="1"/>
</dbReference>
<dbReference type="Proteomes" id="UP000472272">
    <property type="component" value="Chromosome 14"/>
</dbReference>
<dbReference type="InterPro" id="IPR052072">
    <property type="entry name" value="Vascular_dev_regulator"/>
</dbReference>
<evidence type="ECO:0000259" key="1">
    <source>
        <dbReference type="PROSITE" id="PS51126"/>
    </source>
</evidence>
<evidence type="ECO:0000313" key="3">
    <source>
        <dbReference type="Proteomes" id="UP000472272"/>
    </source>
</evidence>
<keyword evidence="3" id="KW-1185">Reference proteome</keyword>
<reference evidence="2" key="2">
    <citation type="submission" date="2025-08" db="UniProtKB">
        <authorList>
            <consortium name="Ensembl"/>
        </authorList>
    </citation>
    <scope>IDENTIFICATION</scope>
</reference>
<name>A0A670JHY5_PODMU</name>
<proteinExistence type="predicted"/>
<dbReference type="GO" id="GO:0034446">
    <property type="term" value="P:substrate adhesion-dependent cell spreading"/>
    <property type="evidence" value="ECO:0007669"/>
    <property type="project" value="TreeGrafter"/>
</dbReference>
<dbReference type="PANTHER" id="PTHR16027">
    <property type="entry name" value="DILUTE DOMAIN-CONTAINING PROTEIN YPR089W"/>
    <property type="match status" value="1"/>
</dbReference>